<dbReference type="SUPFAM" id="SSF52540">
    <property type="entry name" value="P-loop containing nucleoside triphosphate hydrolases"/>
    <property type="match status" value="1"/>
</dbReference>
<dbReference type="Pfam" id="PF14492">
    <property type="entry name" value="EFG_III"/>
    <property type="match status" value="1"/>
</dbReference>
<protein>
    <submittedName>
        <fullName evidence="4">Elongation factor G</fullName>
    </submittedName>
</protein>
<dbReference type="SUPFAM" id="SSF54211">
    <property type="entry name" value="Ribosomal protein S5 domain 2-like"/>
    <property type="match status" value="1"/>
</dbReference>
<dbReference type="PANTHER" id="PTHR43261">
    <property type="entry name" value="TRANSLATION ELONGATION FACTOR G-RELATED"/>
    <property type="match status" value="1"/>
</dbReference>
<dbReference type="FunFam" id="3.30.70.240:FF:000001">
    <property type="entry name" value="Elongation factor G"/>
    <property type="match status" value="1"/>
</dbReference>
<dbReference type="RefSeq" id="WP_154572060.1">
    <property type="nucleotide sequence ID" value="NZ_VUNB01000002.1"/>
</dbReference>
<dbReference type="FunFam" id="3.30.230.10:FF:000003">
    <property type="entry name" value="Elongation factor G"/>
    <property type="match status" value="1"/>
</dbReference>
<dbReference type="Gene3D" id="3.40.50.300">
    <property type="entry name" value="P-loop containing nucleotide triphosphate hydrolases"/>
    <property type="match status" value="1"/>
</dbReference>
<evidence type="ECO:0000313" key="4">
    <source>
        <dbReference type="EMBL" id="MST68593.1"/>
    </source>
</evidence>
<dbReference type="InterPro" id="IPR035647">
    <property type="entry name" value="EFG_III/V"/>
</dbReference>
<dbReference type="Pfam" id="PF00009">
    <property type="entry name" value="GTP_EFTU"/>
    <property type="match status" value="1"/>
</dbReference>
<evidence type="ECO:0000256" key="2">
    <source>
        <dbReference type="ARBA" id="ARBA00023134"/>
    </source>
</evidence>
<dbReference type="InterPro" id="IPR014721">
    <property type="entry name" value="Ribsml_uS5_D2-typ_fold_subgr"/>
</dbReference>
<keyword evidence="2" id="KW-0342">GTP-binding</keyword>
<accession>A0A6A8M711</accession>
<evidence type="ECO:0000259" key="3">
    <source>
        <dbReference type="PROSITE" id="PS51722"/>
    </source>
</evidence>
<dbReference type="SUPFAM" id="SSF54980">
    <property type="entry name" value="EF-G C-terminal domain-like"/>
    <property type="match status" value="2"/>
</dbReference>
<dbReference type="Pfam" id="PF00679">
    <property type="entry name" value="EFG_C"/>
    <property type="match status" value="1"/>
</dbReference>
<dbReference type="InterPro" id="IPR041095">
    <property type="entry name" value="EFG_II"/>
</dbReference>
<dbReference type="SUPFAM" id="SSF50447">
    <property type="entry name" value="Translation proteins"/>
    <property type="match status" value="1"/>
</dbReference>
<dbReference type="Gene3D" id="2.40.30.10">
    <property type="entry name" value="Translation factors"/>
    <property type="match status" value="1"/>
</dbReference>
<dbReference type="Pfam" id="PF03764">
    <property type="entry name" value="EFG_IV"/>
    <property type="match status" value="1"/>
</dbReference>
<sequence>MKGYSSDKVRNVVLLGHGGCGKTTLIEAALLATGVTSRLGRVEDGNTVSDYDKMEIEKKFSINTTLVPVEYKGYKYNFLDTPGYFDFQGEVISALSTAGAAIIVVDASEGVQVGTEKAWEMCRKYHTPKFMVLNKMDKSDADADKVVEQIRQVFGNSVVTDDDQDALNEAVAGASEELMEKFFNDEPFTEEEFTNGLKNGIATGDIVPIIKCSALKGGDGIDEILRCISKYVPDPEDHDPYPAVNNAGEDIEIATDVNQDPLLYVFKTIADPFLGKISYAKAITGTVKSGVEMYNPRTQKNEKLGSMFFVRGKTQEPATEVPAGDIVALAKLQNTRTGDTLCLKARPVTMEPIHFPKPVYYIAIEPKDKNDEEKMAQGLHKLHEEDPSFVLERNSETHQSLLGGQGDMHLNIILAKLKERYGVEVKTVPQKIAYRETIKGNSDVQGKHKKQSGGAGQYGDVHIRFSPSKEEFEFSEELFGGSVPKNYVPAVEKGLRECMDKGPLAGCKVVGVKAVLYDGSYHEVDSNEVSFKIAASIAFKKGIKAAKPCLLEPVMKLTITVPEKYTGDVMGDMNKRRGRILGMEPSEDGKTVLMAEAPQSELFDYAIKLRAMTQARGSFEMEFCKYEELPGNLAEKVIAEHAAEEEK</sequence>
<dbReference type="InterPro" id="IPR020568">
    <property type="entry name" value="Ribosomal_Su5_D2-typ_SF"/>
</dbReference>
<dbReference type="CDD" id="cd16262">
    <property type="entry name" value="EFG_III"/>
    <property type="match status" value="1"/>
</dbReference>
<feature type="domain" description="Tr-type G" evidence="3">
    <location>
        <begin position="7"/>
        <end position="236"/>
    </location>
</feature>
<dbReference type="CDD" id="cd03713">
    <property type="entry name" value="EFG_mtEFG_C"/>
    <property type="match status" value="1"/>
</dbReference>
<dbReference type="NCBIfam" id="NF009381">
    <property type="entry name" value="PRK12740.1-5"/>
    <property type="match status" value="1"/>
</dbReference>
<dbReference type="InterPro" id="IPR047872">
    <property type="entry name" value="EFG_IV"/>
</dbReference>
<dbReference type="GO" id="GO:0003746">
    <property type="term" value="F:translation elongation factor activity"/>
    <property type="evidence" value="ECO:0007669"/>
    <property type="project" value="UniProtKB-KW"/>
</dbReference>
<dbReference type="SMART" id="SM00889">
    <property type="entry name" value="EFG_IV"/>
    <property type="match status" value="1"/>
</dbReference>
<dbReference type="InterPro" id="IPR027417">
    <property type="entry name" value="P-loop_NTPase"/>
</dbReference>
<dbReference type="InterPro" id="IPR009022">
    <property type="entry name" value="EFG_III"/>
</dbReference>
<keyword evidence="4" id="KW-0648">Protein biosynthesis</keyword>
<dbReference type="Gene3D" id="3.30.230.10">
    <property type="match status" value="1"/>
</dbReference>
<organism evidence="4">
    <name type="scientific">Baileyella intestinalis</name>
    <dbReference type="NCBI Taxonomy" id="2606709"/>
    <lineage>
        <taxon>Bacteria</taxon>
        <taxon>Bacillati</taxon>
        <taxon>Bacillota</taxon>
        <taxon>Clostridia</taxon>
        <taxon>Peptostreptococcales</taxon>
        <taxon>Anaerovoracaceae</taxon>
        <taxon>Baileyella</taxon>
    </lineage>
</organism>
<evidence type="ECO:0000256" key="1">
    <source>
        <dbReference type="ARBA" id="ARBA00022741"/>
    </source>
</evidence>
<dbReference type="PROSITE" id="PS51722">
    <property type="entry name" value="G_TR_2"/>
    <property type="match status" value="1"/>
</dbReference>
<dbReference type="InterPro" id="IPR000640">
    <property type="entry name" value="EFG_V-like"/>
</dbReference>
<dbReference type="GO" id="GO:0032790">
    <property type="term" value="P:ribosome disassembly"/>
    <property type="evidence" value="ECO:0007669"/>
    <property type="project" value="TreeGrafter"/>
</dbReference>
<dbReference type="InterPro" id="IPR005225">
    <property type="entry name" value="Small_GTP-bd"/>
</dbReference>
<dbReference type="PANTHER" id="PTHR43261:SF6">
    <property type="entry name" value="ELONGATION FACTOR G-LIKE PROTEIN"/>
    <property type="match status" value="1"/>
</dbReference>
<dbReference type="Gene3D" id="3.30.70.240">
    <property type="match status" value="1"/>
</dbReference>
<dbReference type="SMART" id="SM00838">
    <property type="entry name" value="EFG_C"/>
    <property type="match status" value="1"/>
</dbReference>
<dbReference type="InterPro" id="IPR000795">
    <property type="entry name" value="T_Tr_GTP-bd_dom"/>
</dbReference>
<gene>
    <name evidence="4" type="ORF">FYJ66_03175</name>
</gene>
<dbReference type="EMBL" id="VUNB01000002">
    <property type="protein sequence ID" value="MST68593.1"/>
    <property type="molecule type" value="Genomic_DNA"/>
</dbReference>
<dbReference type="NCBIfam" id="TIGR00231">
    <property type="entry name" value="small_GTP"/>
    <property type="match status" value="1"/>
</dbReference>
<keyword evidence="1" id="KW-0547">Nucleotide-binding</keyword>
<dbReference type="InterPro" id="IPR009000">
    <property type="entry name" value="Transl_B-barrel_sf"/>
</dbReference>
<dbReference type="Gene3D" id="3.30.70.870">
    <property type="entry name" value="Elongation Factor G (Translational Gtpase), domain 3"/>
    <property type="match status" value="1"/>
</dbReference>
<dbReference type="AlphaFoldDB" id="A0A6A8M711"/>
<dbReference type="InterPro" id="IPR053905">
    <property type="entry name" value="EF-G-like_DII"/>
</dbReference>
<comment type="caution">
    <text evidence="4">The sequence shown here is derived from an EMBL/GenBank/DDBJ whole genome shotgun (WGS) entry which is preliminary data.</text>
</comment>
<dbReference type="GO" id="GO:0003924">
    <property type="term" value="F:GTPase activity"/>
    <property type="evidence" value="ECO:0007669"/>
    <property type="project" value="InterPro"/>
</dbReference>
<keyword evidence="4" id="KW-0251">Elongation factor</keyword>
<dbReference type="CDD" id="cd04088">
    <property type="entry name" value="EFG_mtEFG_II"/>
    <property type="match status" value="1"/>
</dbReference>
<proteinExistence type="predicted"/>
<dbReference type="Pfam" id="PF22042">
    <property type="entry name" value="EF-G_D2"/>
    <property type="match status" value="1"/>
</dbReference>
<dbReference type="InterPro" id="IPR005517">
    <property type="entry name" value="Transl_elong_EFG/EF2_IV"/>
</dbReference>
<reference evidence="4" key="1">
    <citation type="submission" date="2019-09" db="EMBL/GenBank/DDBJ databases">
        <title>In-depth cultivation of the pig gut microbiome towards novel bacterial diversity and tailored functional studies.</title>
        <authorList>
            <person name="Wylensek D."/>
            <person name="Hitch T.C.A."/>
            <person name="Clavel T."/>
        </authorList>
    </citation>
    <scope>NUCLEOTIDE SEQUENCE</scope>
    <source>
        <strain evidence="4">RF-744-FAT-WT-3</strain>
    </source>
</reference>
<dbReference type="CDD" id="cd01434">
    <property type="entry name" value="EFG_mtEFG1_IV"/>
    <property type="match status" value="1"/>
</dbReference>
<dbReference type="PRINTS" id="PR00315">
    <property type="entry name" value="ELONGATNFCT"/>
</dbReference>
<dbReference type="InterPro" id="IPR035649">
    <property type="entry name" value="EFG_V"/>
</dbReference>
<name>A0A6A8M711_9FIRM</name>
<dbReference type="GO" id="GO:0005525">
    <property type="term" value="F:GTP binding"/>
    <property type="evidence" value="ECO:0007669"/>
    <property type="project" value="UniProtKB-KW"/>
</dbReference>